<feature type="transmembrane region" description="Helical" evidence="7">
    <location>
        <begin position="936"/>
        <end position="957"/>
    </location>
</feature>
<reference evidence="9 10" key="1">
    <citation type="submission" date="2020-03" db="EMBL/GenBank/DDBJ databases">
        <title>Bacillus aquiflavi sp. nov., isolated from yellow water of strong flavor Chinese baijiu in Yibin region of China.</title>
        <authorList>
            <person name="Xie J."/>
        </authorList>
    </citation>
    <scope>NUCLEOTIDE SEQUENCE [LARGE SCALE GENOMIC DNA]</scope>
    <source>
        <strain evidence="9 10">Gsoil 114</strain>
    </source>
</reference>
<dbReference type="PANTHER" id="PTHR33406:SF6">
    <property type="entry name" value="MEMBRANE PROTEIN YDGH-RELATED"/>
    <property type="match status" value="1"/>
</dbReference>
<feature type="transmembrane region" description="Helical" evidence="7">
    <location>
        <begin position="978"/>
        <end position="1002"/>
    </location>
</feature>
<feature type="transmembrane region" description="Helical" evidence="7">
    <location>
        <begin position="207"/>
        <end position="225"/>
    </location>
</feature>
<dbReference type="RefSeq" id="WP_163173204.1">
    <property type="nucleotide sequence ID" value="NZ_JAAIWK010000003.1"/>
</dbReference>
<dbReference type="InterPro" id="IPR050545">
    <property type="entry name" value="Mycobact_MmpL"/>
</dbReference>
<dbReference type="PANTHER" id="PTHR33406">
    <property type="entry name" value="MEMBRANE PROTEIN MJ1562-RELATED"/>
    <property type="match status" value="1"/>
</dbReference>
<evidence type="ECO:0000313" key="9">
    <source>
        <dbReference type="EMBL" id="NEY18979.1"/>
    </source>
</evidence>
<evidence type="ECO:0000256" key="5">
    <source>
        <dbReference type="ARBA" id="ARBA00022989"/>
    </source>
</evidence>
<feature type="transmembrane region" description="Helical" evidence="7">
    <location>
        <begin position="903"/>
        <end position="924"/>
    </location>
</feature>
<feature type="domain" description="Membrane transport protein MMPL" evidence="8">
    <location>
        <begin position="750"/>
        <end position="1042"/>
    </location>
</feature>
<evidence type="ECO:0000256" key="1">
    <source>
        <dbReference type="ARBA" id="ARBA00004651"/>
    </source>
</evidence>
<evidence type="ECO:0000256" key="2">
    <source>
        <dbReference type="ARBA" id="ARBA00010157"/>
    </source>
</evidence>
<feature type="transmembrane region" description="Helical" evidence="7">
    <location>
        <begin position="183"/>
        <end position="200"/>
    </location>
</feature>
<dbReference type="InterPro" id="IPR004869">
    <property type="entry name" value="MMPL_dom"/>
</dbReference>
<comment type="caution">
    <text evidence="9">The sequence shown here is derived from an EMBL/GenBank/DDBJ whole genome shotgun (WGS) entry which is preliminary data.</text>
</comment>
<feature type="transmembrane region" description="Helical" evidence="7">
    <location>
        <begin position="237"/>
        <end position="256"/>
    </location>
</feature>
<evidence type="ECO:0000256" key="7">
    <source>
        <dbReference type="SAM" id="Phobius"/>
    </source>
</evidence>
<feature type="transmembrane region" description="Helical" evidence="7">
    <location>
        <begin position="1008"/>
        <end position="1035"/>
    </location>
</feature>
<dbReference type="SUPFAM" id="SSF82866">
    <property type="entry name" value="Multidrug efflux transporter AcrB transmembrane domain"/>
    <property type="match status" value="2"/>
</dbReference>
<evidence type="ECO:0000256" key="4">
    <source>
        <dbReference type="ARBA" id="ARBA00022692"/>
    </source>
</evidence>
<evidence type="ECO:0000313" key="10">
    <source>
        <dbReference type="Proteomes" id="UP000476934"/>
    </source>
</evidence>
<dbReference type="Pfam" id="PF03176">
    <property type="entry name" value="MMPL"/>
    <property type="match status" value="2"/>
</dbReference>
<evidence type="ECO:0000256" key="3">
    <source>
        <dbReference type="ARBA" id="ARBA00022475"/>
    </source>
</evidence>
<sequence>MKFILKARWLILVGWVVLITVLMVTQPNMAALVRDKGVANVPDGYRSSEASHLLDEWQKQDGKGSSSSTALVFYNKDGLTKQDKNEIKHGIQELKDHQKALGITDITNVFDQPSLKQQLISKNNKTMLVSLNMTLGNKDSIQVTKKLYAAIKDVSVDHYYTSDWMINNDTMESTQNGLHKTEYLTIIFILVVLFVVFRSVVAPFVPLIAVGFSFMAAQAVVAFLVDWFNFPLSNFTQIFLVAVLFGIGTDYCILLINRFKEEIPQNETINEAVIKTIKNGGRTVFFSSLTVFIGFATIGFSTFNIYQSAVGVAVGIAFLILSLVTIVPILMSLLGTKLFWPMNNRISHSQSRLWGGMGRFALARPLISLVIVAIIVIPTLITYNGNRSFDSVGEMSEKYGSVKGYNIIANNFNPGEAMPTTIVLKNDENMDHRKYLETIEAITRSVEKVDHVDTVRSATQPTGKPIKDFLVPKQAQTLDKGIKQANDGVTKIADGLKDAHNQLKESQPKLKQATGSIDDLVSGTKSLQTGVVQLQNGLEKIEQGIDNGNANSQDIVGGLEQLKDSANTLLSKQKQLLNGYEQLQSGLNDISTNYHQVYTGVQQLNTISANLKAAIEQLNQLGKSDASLLQNPQYQKSLGILNGTEDGLDQLLNGQENKPGLLAGVKQMDSGLKTLNSKMKVANNGLSQLVQGQQQYNTGLQKIISSINQIEAGLQKATGNIPKITNGFDQVIDGQSQLKQGFSNLDQQMSQLTNGLGDSADGLHKISGGLDDAGDYLKELSANNSSLSGFYIPNQALNNKDFTKSLDTYMSKDRKITKLDVILDVNPYSQTALNEIDNINNAVKTAIKDTPMENVKIGIGGPTSTFHDLSNISDHDYNRTVKWMLVGIGIILILLLRSFIMPVYIIGSLIVTYYTSLGISEKIFEDVLGYAGVNWAIPFFGFVMLVALCVDYSIFLMDRFNEQKDLPVGDALLDAMKNMGSVILSAAIILGGTFAAMIPSGVTELIEIATIILAGLIIYNLFMLPLFIPVMVRIFGNANWWPFKRGE</sequence>
<keyword evidence="3" id="KW-1003">Cell membrane</keyword>
<organism evidence="9 10">
    <name type="scientific">Heyndrickxia ginsengihumi</name>
    <dbReference type="NCBI Taxonomy" id="363870"/>
    <lineage>
        <taxon>Bacteria</taxon>
        <taxon>Bacillati</taxon>
        <taxon>Bacillota</taxon>
        <taxon>Bacilli</taxon>
        <taxon>Bacillales</taxon>
        <taxon>Bacillaceae</taxon>
        <taxon>Heyndrickxia</taxon>
    </lineage>
</organism>
<name>A0A6M0P4U8_9BACI</name>
<keyword evidence="4 7" id="KW-0812">Transmembrane</keyword>
<accession>A0A6M0P4U8</accession>
<comment type="subcellular location">
    <subcellularLocation>
        <location evidence="1">Cell membrane</location>
        <topology evidence="1">Multi-pass membrane protein</topology>
    </subcellularLocation>
</comment>
<dbReference type="Gene3D" id="1.10.287.950">
    <property type="entry name" value="Methyl-accepting chemotaxis protein"/>
    <property type="match status" value="2"/>
</dbReference>
<feature type="transmembrane region" description="Helical" evidence="7">
    <location>
        <begin position="284"/>
        <end position="306"/>
    </location>
</feature>
<feature type="transmembrane region" description="Helical" evidence="7">
    <location>
        <begin position="361"/>
        <end position="381"/>
    </location>
</feature>
<dbReference type="GO" id="GO:0005886">
    <property type="term" value="C:plasma membrane"/>
    <property type="evidence" value="ECO:0007669"/>
    <property type="project" value="UniProtKB-SubCell"/>
</dbReference>
<feature type="transmembrane region" description="Helical" evidence="7">
    <location>
        <begin position="880"/>
        <end position="896"/>
    </location>
</feature>
<keyword evidence="6 7" id="KW-0472">Membrane</keyword>
<feature type="domain" description="Membrane transport protein MMPL" evidence="8">
    <location>
        <begin position="44"/>
        <end position="366"/>
    </location>
</feature>
<dbReference type="Gene3D" id="1.20.1640.10">
    <property type="entry name" value="Multidrug efflux transporter AcrB transmembrane domain"/>
    <property type="match status" value="2"/>
</dbReference>
<dbReference type="EMBL" id="JAAIWK010000003">
    <property type="protein sequence ID" value="NEY18979.1"/>
    <property type="molecule type" value="Genomic_DNA"/>
</dbReference>
<dbReference type="AlphaFoldDB" id="A0A6M0P4U8"/>
<evidence type="ECO:0000256" key="6">
    <source>
        <dbReference type="ARBA" id="ARBA00023136"/>
    </source>
</evidence>
<protein>
    <submittedName>
        <fullName evidence="9">MMPL family transporter</fullName>
    </submittedName>
</protein>
<dbReference type="Proteomes" id="UP000476934">
    <property type="component" value="Unassembled WGS sequence"/>
</dbReference>
<keyword evidence="10" id="KW-1185">Reference proteome</keyword>
<keyword evidence="5 7" id="KW-1133">Transmembrane helix</keyword>
<proteinExistence type="inferred from homology"/>
<feature type="transmembrane region" description="Helical" evidence="7">
    <location>
        <begin position="312"/>
        <end position="340"/>
    </location>
</feature>
<dbReference type="SUPFAM" id="SSF58104">
    <property type="entry name" value="Methyl-accepting chemotaxis protein (MCP) signaling domain"/>
    <property type="match status" value="1"/>
</dbReference>
<evidence type="ECO:0000259" key="8">
    <source>
        <dbReference type="Pfam" id="PF03176"/>
    </source>
</evidence>
<comment type="similarity">
    <text evidence="2">Belongs to the resistance-nodulation-cell division (RND) (TC 2.A.6) family. MmpL subfamily.</text>
</comment>
<gene>
    <name evidence="9" type="ORF">G4D61_03215</name>
</gene>